<protein>
    <recommendedName>
        <fullName evidence="3">HhH-GPD domain-containing protein</fullName>
    </recommendedName>
</protein>
<organism evidence="1 2">
    <name type="scientific">Candidatus Nealsonbacteria bacterium CG11_big_fil_rev_8_21_14_0_20_35_11</name>
    <dbReference type="NCBI Taxonomy" id="1974713"/>
    <lineage>
        <taxon>Bacteria</taxon>
        <taxon>Candidatus Nealsoniibacteriota</taxon>
    </lineage>
</organism>
<dbReference type="EMBL" id="PCWK01000004">
    <property type="protein sequence ID" value="PIR02843.1"/>
    <property type="molecule type" value="Genomic_DNA"/>
</dbReference>
<dbReference type="Gene3D" id="1.10.340.30">
    <property type="entry name" value="Hypothetical protein, domain 2"/>
    <property type="match status" value="1"/>
</dbReference>
<reference evidence="1 2" key="1">
    <citation type="submission" date="2017-09" db="EMBL/GenBank/DDBJ databases">
        <title>Depth-based differentiation of microbial function through sediment-hosted aquifers and enrichment of novel symbionts in the deep terrestrial subsurface.</title>
        <authorList>
            <person name="Probst A.J."/>
            <person name="Ladd B."/>
            <person name="Jarett J.K."/>
            <person name="Geller-Mcgrath D.E."/>
            <person name="Sieber C.M."/>
            <person name="Emerson J.B."/>
            <person name="Anantharaman K."/>
            <person name="Thomas B.C."/>
            <person name="Malmstrom R."/>
            <person name="Stieglmeier M."/>
            <person name="Klingl A."/>
            <person name="Woyke T."/>
            <person name="Ryan C.M."/>
            <person name="Banfield J.F."/>
        </authorList>
    </citation>
    <scope>NUCLEOTIDE SEQUENCE [LARGE SCALE GENOMIC DNA]</scope>
    <source>
        <strain evidence="1">CG11_big_fil_rev_8_21_14_0_20_35_11</strain>
    </source>
</reference>
<dbReference type="GO" id="GO:0003824">
    <property type="term" value="F:catalytic activity"/>
    <property type="evidence" value="ECO:0007669"/>
    <property type="project" value="InterPro"/>
</dbReference>
<evidence type="ECO:0008006" key="3">
    <source>
        <dbReference type="Google" id="ProtNLM"/>
    </source>
</evidence>
<sequence length="151" mass="18352">MSAFWEPGRLDKVSEQKLRGLKLGYRAKFIKKISSQFSKGEIDEFAMREMSKDELREKALKFYGIGPASVEYLLFEDFYHYDAFDAVPPWEQKIYSKLLYNKKLVSTNKILKDIKKRYDKWSKLAIHYIWEDIFWKRKTQYIDWLEEEIRL</sequence>
<dbReference type="AlphaFoldDB" id="A0A2H0N1R6"/>
<dbReference type="SUPFAM" id="SSF48150">
    <property type="entry name" value="DNA-glycosylase"/>
    <property type="match status" value="1"/>
</dbReference>
<dbReference type="Proteomes" id="UP000231139">
    <property type="component" value="Unassembled WGS sequence"/>
</dbReference>
<name>A0A2H0N1R6_9BACT</name>
<accession>A0A2H0N1R6</accession>
<proteinExistence type="predicted"/>
<dbReference type="InterPro" id="IPR011257">
    <property type="entry name" value="DNA_glycosylase"/>
</dbReference>
<dbReference type="GO" id="GO:0006281">
    <property type="term" value="P:DNA repair"/>
    <property type="evidence" value="ECO:0007669"/>
    <property type="project" value="InterPro"/>
</dbReference>
<comment type="caution">
    <text evidence="1">The sequence shown here is derived from an EMBL/GenBank/DDBJ whole genome shotgun (WGS) entry which is preliminary data.</text>
</comment>
<evidence type="ECO:0000313" key="2">
    <source>
        <dbReference type="Proteomes" id="UP000231139"/>
    </source>
</evidence>
<evidence type="ECO:0000313" key="1">
    <source>
        <dbReference type="EMBL" id="PIR02843.1"/>
    </source>
</evidence>
<gene>
    <name evidence="1" type="ORF">COV62_00210</name>
</gene>